<keyword evidence="6" id="KW-1000">Mitochondrion outer membrane</keyword>
<keyword evidence="5" id="KW-0812">Transmembrane</keyword>
<protein>
    <recommendedName>
        <fullName evidence="14">Regulator of microtubule dynamics protein 3</fullName>
    </recommendedName>
    <alternativeName>
        <fullName evidence="15">Protein FAM82A2</fullName>
    </alternativeName>
    <alternativeName>
        <fullName evidence="16">Protein FAM82C</fullName>
    </alternativeName>
</protein>
<evidence type="ECO:0000256" key="16">
    <source>
        <dbReference type="ARBA" id="ARBA00041960"/>
    </source>
</evidence>
<feature type="region of interest" description="Disordered" evidence="17">
    <location>
        <begin position="1"/>
        <end position="24"/>
    </location>
</feature>
<organism evidence="18 19">
    <name type="scientific">Scyliorhinus torazame</name>
    <name type="common">Cloudy catshark</name>
    <name type="synonym">Catulus torazame</name>
    <dbReference type="NCBI Taxonomy" id="75743"/>
    <lineage>
        <taxon>Eukaryota</taxon>
        <taxon>Metazoa</taxon>
        <taxon>Chordata</taxon>
        <taxon>Craniata</taxon>
        <taxon>Vertebrata</taxon>
        <taxon>Chondrichthyes</taxon>
        <taxon>Elasmobranchii</taxon>
        <taxon>Galeomorphii</taxon>
        <taxon>Galeoidea</taxon>
        <taxon>Carcharhiniformes</taxon>
        <taxon>Scyliorhinidae</taxon>
        <taxon>Scyliorhinus</taxon>
    </lineage>
</organism>
<evidence type="ECO:0000256" key="9">
    <source>
        <dbReference type="ARBA" id="ARBA00023128"/>
    </source>
</evidence>
<evidence type="ECO:0000256" key="14">
    <source>
        <dbReference type="ARBA" id="ARBA00039962"/>
    </source>
</evidence>
<evidence type="ECO:0000256" key="17">
    <source>
        <dbReference type="SAM" id="MobiDB-lite"/>
    </source>
</evidence>
<dbReference type="GO" id="GO:0005876">
    <property type="term" value="C:spindle microtubule"/>
    <property type="evidence" value="ECO:0007669"/>
    <property type="project" value="TreeGrafter"/>
</dbReference>
<dbReference type="EMBL" id="BFAA01002247">
    <property type="protein sequence ID" value="GCB73028.1"/>
    <property type="molecule type" value="Genomic_DNA"/>
</dbReference>
<reference evidence="18 19" key="1">
    <citation type="journal article" date="2018" name="Nat. Ecol. Evol.">
        <title>Shark genomes provide insights into elasmobranch evolution and the origin of vertebrates.</title>
        <authorList>
            <person name="Hara Y"/>
            <person name="Yamaguchi K"/>
            <person name="Onimaru K"/>
            <person name="Kadota M"/>
            <person name="Koyanagi M"/>
            <person name="Keeley SD"/>
            <person name="Tatsumi K"/>
            <person name="Tanaka K"/>
            <person name="Motone F"/>
            <person name="Kageyama Y"/>
            <person name="Nozu R"/>
            <person name="Adachi N"/>
            <person name="Nishimura O"/>
            <person name="Nakagawa R"/>
            <person name="Tanegashima C"/>
            <person name="Kiyatake I"/>
            <person name="Matsumoto R"/>
            <person name="Murakumo K"/>
            <person name="Nishida K"/>
            <person name="Terakita A"/>
            <person name="Kuratani S"/>
            <person name="Sato K"/>
            <person name="Hyodo S Kuraku.S."/>
        </authorList>
    </citation>
    <scope>NUCLEOTIDE SEQUENCE [LARGE SCALE GENOMIC DNA]</scope>
</reference>
<dbReference type="Pfam" id="PF21033">
    <property type="entry name" value="RMD1-3"/>
    <property type="match status" value="1"/>
</dbReference>
<dbReference type="OrthoDB" id="512473at2759"/>
<keyword evidence="19" id="KW-1185">Reference proteome</keyword>
<evidence type="ECO:0000256" key="10">
    <source>
        <dbReference type="ARBA" id="ARBA00023136"/>
    </source>
</evidence>
<evidence type="ECO:0000256" key="12">
    <source>
        <dbReference type="ARBA" id="ARBA00023242"/>
    </source>
</evidence>
<dbReference type="InterPro" id="IPR049039">
    <property type="entry name" value="RMD1-3_a_helical_rpt"/>
</dbReference>
<name>A0A401PIV8_SCYTO</name>
<evidence type="ECO:0000256" key="5">
    <source>
        <dbReference type="ARBA" id="ARBA00022692"/>
    </source>
</evidence>
<evidence type="ECO:0000256" key="6">
    <source>
        <dbReference type="ARBA" id="ARBA00022787"/>
    </source>
</evidence>
<comment type="subcellular location">
    <subcellularLocation>
        <location evidence="3">Cytoplasm</location>
        <location evidence="3">Cytoskeleton</location>
        <location evidence="3">Spindle pole</location>
    </subcellularLocation>
    <subcellularLocation>
        <location evidence="2">Mitochondrion outer membrane</location>
        <topology evidence="2">Single-pass membrane protein</topology>
    </subcellularLocation>
    <subcellularLocation>
        <location evidence="1">Nucleus</location>
    </subcellularLocation>
</comment>
<comment type="caution">
    <text evidence="18">The sequence shown here is derived from an EMBL/GenBank/DDBJ whole genome shotgun (WGS) entry which is preliminary data.</text>
</comment>
<evidence type="ECO:0000256" key="11">
    <source>
        <dbReference type="ARBA" id="ARBA00023212"/>
    </source>
</evidence>
<evidence type="ECO:0000256" key="2">
    <source>
        <dbReference type="ARBA" id="ARBA00004572"/>
    </source>
</evidence>
<keyword evidence="4" id="KW-0963">Cytoplasm</keyword>
<evidence type="ECO:0000256" key="1">
    <source>
        <dbReference type="ARBA" id="ARBA00004123"/>
    </source>
</evidence>
<keyword evidence="7" id="KW-1133">Transmembrane helix</keyword>
<keyword evidence="11" id="KW-0206">Cytoskeleton</keyword>
<dbReference type="Gene3D" id="1.25.40.10">
    <property type="entry name" value="Tetratricopeptide repeat domain"/>
    <property type="match status" value="1"/>
</dbReference>
<comment type="similarity">
    <text evidence="13">Belongs to the RMDN family.</text>
</comment>
<evidence type="ECO:0000313" key="18">
    <source>
        <dbReference type="EMBL" id="GCB73028.1"/>
    </source>
</evidence>
<dbReference type="OMA" id="WIERRVC"/>
<dbReference type="AlphaFoldDB" id="A0A401PIV8"/>
<sequence length="249" mass="28288">YTTANAESDNDREEAAGQTDLASKCQSPGNLDEFTQLLCTADKLHDGTDEDQAKGFKLLLANKPKYRSKPDFCWRLARAYCDMLELSKDEMEKKSFLDSGKKEAETGLKEDDTNAECHKWYAILCGRQADNETILNRIKVGFIFKEHIDKAIDLKRNDPSLYYLLGRWCYEVAQLSWVERKAASTFYATPPSSTVGEALKNFLRAEELKKGYSKANSVYIAKCYRDLGSYTTAQHWLKLASELPISSKE</sequence>
<dbReference type="InterPro" id="IPR011990">
    <property type="entry name" value="TPR-like_helical_dom_sf"/>
</dbReference>
<dbReference type="Proteomes" id="UP000288216">
    <property type="component" value="Unassembled WGS sequence"/>
</dbReference>
<gene>
    <name evidence="18" type="ORF">scyTo_0006588</name>
</gene>
<proteinExistence type="inferred from homology"/>
<evidence type="ECO:0000256" key="7">
    <source>
        <dbReference type="ARBA" id="ARBA00022989"/>
    </source>
</evidence>
<feature type="non-terminal residue" evidence="18">
    <location>
        <position position="1"/>
    </location>
</feature>
<dbReference type="GO" id="GO:0097431">
    <property type="term" value="C:mitotic spindle pole"/>
    <property type="evidence" value="ECO:0007669"/>
    <property type="project" value="TreeGrafter"/>
</dbReference>
<evidence type="ECO:0000256" key="3">
    <source>
        <dbReference type="ARBA" id="ARBA00004647"/>
    </source>
</evidence>
<dbReference type="PANTHER" id="PTHR16056">
    <property type="entry name" value="REGULATOR OF MICROTUBULE DYNAMICS PROTEIN"/>
    <property type="match status" value="1"/>
</dbReference>
<evidence type="ECO:0000256" key="15">
    <source>
        <dbReference type="ARBA" id="ARBA00041608"/>
    </source>
</evidence>
<dbReference type="GO" id="GO:0008017">
    <property type="term" value="F:microtubule binding"/>
    <property type="evidence" value="ECO:0007669"/>
    <property type="project" value="TreeGrafter"/>
</dbReference>
<dbReference type="GO" id="GO:0005634">
    <property type="term" value="C:nucleus"/>
    <property type="evidence" value="ECO:0007669"/>
    <property type="project" value="UniProtKB-SubCell"/>
</dbReference>
<keyword evidence="9" id="KW-0496">Mitochondrion</keyword>
<evidence type="ECO:0000313" key="19">
    <source>
        <dbReference type="Proteomes" id="UP000288216"/>
    </source>
</evidence>
<dbReference type="GO" id="GO:0005741">
    <property type="term" value="C:mitochondrial outer membrane"/>
    <property type="evidence" value="ECO:0007669"/>
    <property type="project" value="UniProtKB-SubCell"/>
</dbReference>
<keyword evidence="10" id="KW-0472">Membrane</keyword>
<accession>A0A401PIV8</accession>
<dbReference type="PANTHER" id="PTHR16056:SF18">
    <property type="entry name" value="REGULATOR OF MICROTUBULE DYNAMICS PROTEIN 3"/>
    <property type="match status" value="1"/>
</dbReference>
<dbReference type="SUPFAM" id="SSF48452">
    <property type="entry name" value="TPR-like"/>
    <property type="match status" value="1"/>
</dbReference>
<dbReference type="STRING" id="75743.A0A401PIV8"/>
<feature type="non-terminal residue" evidence="18">
    <location>
        <position position="249"/>
    </location>
</feature>
<evidence type="ECO:0000256" key="4">
    <source>
        <dbReference type="ARBA" id="ARBA00022490"/>
    </source>
</evidence>
<keyword evidence="8" id="KW-0175">Coiled coil</keyword>
<evidence type="ECO:0000256" key="8">
    <source>
        <dbReference type="ARBA" id="ARBA00023054"/>
    </source>
</evidence>
<keyword evidence="12" id="KW-0539">Nucleus</keyword>
<evidence type="ECO:0000256" key="13">
    <source>
        <dbReference type="ARBA" id="ARBA00038360"/>
    </source>
</evidence>